<name>A0A6J4H970_9ACTN</name>
<evidence type="ECO:0008006" key="2">
    <source>
        <dbReference type="Google" id="ProtNLM"/>
    </source>
</evidence>
<reference evidence="1" key="1">
    <citation type="submission" date="2020-02" db="EMBL/GenBank/DDBJ databases">
        <authorList>
            <person name="Meier V. D."/>
        </authorList>
    </citation>
    <scope>NUCLEOTIDE SEQUENCE</scope>
    <source>
        <strain evidence="1">AVDCRST_MAG76</strain>
    </source>
</reference>
<accession>A0A6J4H970</accession>
<sequence>MPKTLPPFFWPIGTGAEPTSPPPAGRQVLGHDGTAYFVVLADGSVASVDPLNALSTRFVNSSPHQLFGCLEALAERTAQLERSRHDEAVIAVSELRHDLNRFDIAALGDRDNWWAVVLDHLEDSLP</sequence>
<dbReference type="InterPro" id="IPR025851">
    <property type="entry name" value="SUKH-4"/>
</dbReference>
<gene>
    <name evidence="1" type="ORF">AVDCRST_MAG76-421</name>
</gene>
<organism evidence="1">
    <name type="scientific">uncultured Acidimicrobiales bacterium</name>
    <dbReference type="NCBI Taxonomy" id="310071"/>
    <lineage>
        <taxon>Bacteria</taxon>
        <taxon>Bacillati</taxon>
        <taxon>Actinomycetota</taxon>
        <taxon>Acidimicrobiia</taxon>
        <taxon>Acidimicrobiales</taxon>
        <taxon>environmental samples</taxon>
    </lineage>
</organism>
<dbReference type="Pfam" id="PF14435">
    <property type="entry name" value="SUKH-4"/>
    <property type="match status" value="1"/>
</dbReference>
<proteinExistence type="predicted"/>
<dbReference type="AlphaFoldDB" id="A0A6J4H970"/>
<evidence type="ECO:0000313" key="1">
    <source>
        <dbReference type="EMBL" id="CAA9215986.1"/>
    </source>
</evidence>
<dbReference type="EMBL" id="CADCSZ010000028">
    <property type="protein sequence ID" value="CAA9215986.1"/>
    <property type="molecule type" value="Genomic_DNA"/>
</dbReference>
<protein>
    <recommendedName>
        <fullName evidence="2">SUKH-4 immunity protein of toxin-antitoxin system</fullName>
    </recommendedName>
</protein>